<organism evidence="1 2">
    <name type="scientific">Eumeta variegata</name>
    <name type="common">Bagworm moth</name>
    <name type="synonym">Eumeta japonica</name>
    <dbReference type="NCBI Taxonomy" id="151549"/>
    <lineage>
        <taxon>Eukaryota</taxon>
        <taxon>Metazoa</taxon>
        <taxon>Ecdysozoa</taxon>
        <taxon>Arthropoda</taxon>
        <taxon>Hexapoda</taxon>
        <taxon>Insecta</taxon>
        <taxon>Pterygota</taxon>
        <taxon>Neoptera</taxon>
        <taxon>Endopterygota</taxon>
        <taxon>Lepidoptera</taxon>
        <taxon>Glossata</taxon>
        <taxon>Ditrysia</taxon>
        <taxon>Tineoidea</taxon>
        <taxon>Psychidae</taxon>
        <taxon>Oiketicinae</taxon>
        <taxon>Eumeta</taxon>
    </lineage>
</organism>
<dbReference type="AlphaFoldDB" id="A0A4C1WVD3"/>
<reference evidence="1 2" key="1">
    <citation type="journal article" date="2019" name="Commun. Biol.">
        <title>The bagworm genome reveals a unique fibroin gene that provides high tensile strength.</title>
        <authorList>
            <person name="Kono N."/>
            <person name="Nakamura H."/>
            <person name="Ohtoshi R."/>
            <person name="Tomita M."/>
            <person name="Numata K."/>
            <person name="Arakawa K."/>
        </authorList>
    </citation>
    <scope>NUCLEOTIDE SEQUENCE [LARGE SCALE GENOMIC DNA]</scope>
</reference>
<gene>
    <name evidence="1" type="ORF">EVAR_43224_1</name>
</gene>
<proteinExistence type="predicted"/>
<accession>A0A4C1WVD3</accession>
<evidence type="ECO:0000313" key="1">
    <source>
        <dbReference type="EMBL" id="GBP54199.1"/>
    </source>
</evidence>
<sequence length="99" mass="10751">MRTDPHSERIERHAELPCTGDPAALRDAFAPPSGEILVLDVNNFAIDSRYLYTSSLDFTLMLLPYVSKALSDVASAMAAVVVSSPRTWASPARGWGSEL</sequence>
<dbReference type="Proteomes" id="UP000299102">
    <property type="component" value="Unassembled WGS sequence"/>
</dbReference>
<name>A0A4C1WVD3_EUMVA</name>
<keyword evidence="2" id="KW-1185">Reference proteome</keyword>
<evidence type="ECO:0000313" key="2">
    <source>
        <dbReference type="Proteomes" id="UP000299102"/>
    </source>
</evidence>
<comment type="caution">
    <text evidence="1">The sequence shown here is derived from an EMBL/GenBank/DDBJ whole genome shotgun (WGS) entry which is preliminary data.</text>
</comment>
<protein>
    <submittedName>
        <fullName evidence="1">Uncharacterized protein</fullName>
    </submittedName>
</protein>
<dbReference type="EMBL" id="BGZK01000641">
    <property type="protein sequence ID" value="GBP54199.1"/>
    <property type="molecule type" value="Genomic_DNA"/>
</dbReference>